<comment type="similarity">
    <text evidence="1 2">Belongs to the glycosyl hydrolase 12 (cellulase H) family.</text>
</comment>
<feature type="chain" id="PRO_5025587108" evidence="3">
    <location>
        <begin position="18"/>
        <end position="278"/>
    </location>
</feature>
<evidence type="ECO:0000256" key="1">
    <source>
        <dbReference type="ARBA" id="ARBA00005519"/>
    </source>
</evidence>
<dbReference type="GO" id="GO:0008810">
    <property type="term" value="F:cellulase activity"/>
    <property type="evidence" value="ECO:0007669"/>
    <property type="project" value="InterPro"/>
</dbReference>
<dbReference type="GO" id="GO:0000272">
    <property type="term" value="P:polysaccharide catabolic process"/>
    <property type="evidence" value="ECO:0007669"/>
    <property type="project" value="UniProtKB-KW"/>
</dbReference>
<evidence type="ECO:0000313" key="5">
    <source>
        <dbReference type="Proteomes" id="UP000800097"/>
    </source>
</evidence>
<dbReference type="EMBL" id="ML986504">
    <property type="protein sequence ID" value="KAF2274276.1"/>
    <property type="molecule type" value="Genomic_DNA"/>
</dbReference>
<dbReference type="InterPro" id="IPR002594">
    <property type="entry name" value="GH12"/>
</dbReference>
<protein>
    <submittedName>
        <fullName evidence="4">Concanavalin A-like lectin/glucanase</fullName>
    </submittedName>
</protein>
<keyword evidence="2" id="KW-0326">Glycosidase</keyword>
<evidence type="ECO:0000256" key="2">
    <source>
        <dbReference type="RuleBase" id="RU361163"/>
    </source>
</evidence>
<dbReference type="GO" id="GO:0030246">
    <property type="term" value="F:carbohydrate binding"/>
    <property type="evidence" value="ECO:0007669"/>
    <property type="project" value="UniProtKB-KW"/>
</dbReference>
<keyword evidence="3" id="KW-0732">Signal</keyword>
<dbReference type="Proteomes" id="UP000800097">
    <property type="component" value="Unassembled WGS sequence"/>
</dbReference>
<keyword evidence="5" id="KW-1185">Reference proteome</keyword>
<dbReference type="SUPFAM" id="SSF49899">
    <property type="entry name" value="Concanavalin A-like lectins/glucanases"/>
    <property type="match status" value="1"/>
</dbReference>
<reference evidence="4" key="1">
    <citation type="journal article" date="2020" name="Stud. Mycol.">
        <title>101 Dothideomycetes genomes: a test case for predicting lifestyles and emergence of pathogens.</title>
        <authorList>
            <person name="Haridas S."/>
            <person name="Albert R."/>
            <person name="Binder M."/>
            <person name="Bloem J."/>
            <person name="Labutti K."/>
            <person name="Salamov A."/>
            <person name="Andreopoulos B."/>
            <person name="Baker S."/>
            <person name="Barry K."/>
            <person name="Bills G."/>
            <person name="Bluhm B."/>
            <person name="Cannon C."/>
            <person name="Castanera R."/>
            <person name="Culley D."/>
            <person name="Daum C."/>
            <person name="Ezra D."/>
            <person name="Gonzalez J."/>
            <person name="Henrissat B."/>
            <person name="Kuo A."/>
            <person name="Liang C."/>
            <person name="Lipzen A."/>
            <person name="Lutzoni F."/>
            <person name="Magnuson J."/>
            <person name="Mondo S."/>
            <person name="Nolan M."/>
            <person name="Ohm R."/>
            <person name="Pangilinan J."/>
            <person name="Park H.-J."/>
            <person name="Ramirez L."/>
            <person name="Alfaro M."/>
            <person name="Sun H."/>
            <person name="Tritt A."/>
            <person name="Yoshinaga Y."/>
            <person name="Zwiers L.-H."/>
            <person name="Turgeon B."/>
            <person name="Goodwin S."/>
            <person name="Spatafora J."/>
            <person name="Crous P."/>
            <person name="Grigoriev I."/>
        </authorList>
    </citation>
    <scope>NUCLEOTIDE SEQUENCE</scope>
    <source>
        <strain evidence="4">CBS 379.55</strain>
    </source>
</reference>
<proteinExistence type="inferred from homology"/>
<name>A0A6A6JF69_WESOR</name>
<evidence type="ECO:0000256" key="3">
    <source>
        <dbReference type="SAM" id="SignalP"/>
    </source>
</evidence>
<dbReference type="PANTHER" id="PTHR34002:SF10">
    <property type="entry name" value="PUTATIVE-RELATED"/>
    <property type="match status" value="1"/>
</dbReference>
<gene>
    <name evidence="4" type="ORF">EI97DRAFT_451831</name>
</gene>
<dbReference type="GeneID" id="54553550"/>
<accession>A0A6A6JF69</accession>
<dbReference type="PANTHER" id="PTHR34002">
    <property type="entry name" value="BLR1656 PROTEIN"/>
    <property type="match status" value="1"/>
</dbReference>
<dbReference type="Pfam" id="PF01670">
    <property type="entry name" value="Glyco_hydro_12"/>
    <property type="match status" value="1"/>
</dbReference>
<dbReference type="Gene3D" id="2.60.120.180">
    <property type="match status" value="1"/>
</dbReference>
<feature type="signal peptide" evidence="3">
    <location>
        <begin position="1"/>
        <end position="17"/>
    </location>
</feature>
<keyword evidence="2" id="KW-0119">Carbohydrate metabolism</keyword>
<sequence length="278" mass="30659">MKFLTALSVCLLPFAFATPISPNSDAIADPIQQRGTPTTNPSTLTRRQQVTLCSQYAYHAVNGYEILNNLWGKDSASSGSQCTYFEGTTSNGGIRWSSTWTWRGADNNVKSYVYSGRQLQKGITVERVKSMQTQMNWSYNTTNGVRANVAYDIFTAQDPNHVNSSGDYELMIWLGRLGGVWPISQSGSPIATVTISGYTFDLYFGYNGSMKVYSFVRAGNNDITNFNSDVKLFFNYLVSNQGFPASTQNLIVYQTGTEAFTGGPAKFSVSNFVANYQA</sequence>
<dbReference type="InterPro" id="IPR013319">
    <property type="entry name" value="GH11/12"/>
</dbReference>
<dbReference type="OrthoDB" id="89349at2759"/>
<keyword evidence="4" id="KW-0430">Lectin</keyword>
<keyword evidence="2" id="KW-0378">Hydrolase</keyword>
<keyword evidence="2" id="KW-0624">Polysaccharide degradation</keyword>
<organism evidence="4 5">
    <name type="scientific">Westerdykella ornata</name>
    <dbReference type="NCBI Taxonomy" id="318751"/>
    <lineage>
        <taxon>Eukaryota</taxon>
        <taxon>Fungi</taxon>
        <taxon>Dikarya</taxon>
        <taxon>Ascomycota</taxon>
        <taxon>Pezizomycotina</taxon>
        <taxon>Dothideomycetes</taxon>
        <taxon>Pleosporomycetidae</taxon>
        <taxon>Pleosporales</taxon>
        <taxon>Sporormiaceae</taxon>
        <taxon>Westerdykella</taxon>
    </lineage>
</organism>
<dbReference type="RefSeq" id="XP_033651815.1">
    <property type="nucleotide sequence ID" value="XM_033800375.1"/>
</dbReference>
<evidence type="ECO:0000313" key="4">
    <source>
        <dbReference type="EMBL" id="KAF2274276.1"/>
    </source>
</evidence>
<dbReference type="InterPro" id="IPR013320">
    <property type="entry name" value="ConA-like_dom_sf"/>
</dbReference>
<dbReference type="AlphaFoldDB" id="A0A6A6JF69"/>